<dbReference type="Proteomes" id="UP000247005">
    <property type="component" value="Unassembled WGS sequence"/>
</dbReference>
<accession>A0A2P5GSD2</accession>
<keyword evidence="3" id="KW-1185">Reference proteome</keyword>
<evidence type="ECO:0000313" key="1">
    <source>
        <dbReference type="EMBL" id="POP46716.1"/>
    </source>
</evidence>
<proteinExistence type="predicted"/>
<evidence type="ECO:0000313" key="4">
    <source>
        <dbReference type="Proteomes" id="UP000247005"/>
    </source>
</evidence>
<gene>
    <name evidence="2" type="ORF">CHU32_07300</name>
    <name evidence="1" type="ORF">CHU33_04345</name>
</gene>
<evidence type="ECO:0000313" key="2">
    <source>
        <dbReference type="EMBL" id="POP49454.1"/>
    </source>
</evidence>
<comment type="caution">
    <text evidence="2">The sequence shown here is derived from an EMBL/GenBank/DDBJ whole genome shotgun (WGS) entry which is preliminary data.</text>
</comment>
<evidence type="ECO:0000313" key="3">
    <source>
        <dbReference type="Proteomes" id="UP000237073"/>
    </source>
</evidence>
<reference evidence="3 4" key="1">
    <citation type="submission" date="2018-01" db="EMBL/GenBank/DDBJ databases">
        <title>Superficieibacter electus gen. nov., sp. nov., an extended-spectrum beta-lactamase possessing member of the Enterobacteriaceae family, isolated from intensive care unit surfaces.</title>
        <authorList>
            <person name="Potter R.F."/>
            <person name="D'Souza A.W."/>
        </authorList>
    </citation>
    <scope>NUCLEOTIDE SEQUENCE [LARGE SCALE GENOMIC DNA]</scope>
    <source>
        <strain evidence="2 4">BP-1</strain>
        <strain evidence="1 3">BP-2</strain>
    </source>
</reference>
<sequence length="91" mass="10803">MRMSVPWQKSVKRIIPSEAGRAKLRCHIVFTRSSHDYLFHKSVINLTHNDVAIHNDDKQGKKWRDVFWSWKMKLQSVKWCALFSNKTAFSL</sequence>
<name>A0A2P5GSD2_9ENTR</name>
<dbReference type="AlphaFoldDB" id="A0A2P5GSD2"/>
<dbReference type="Proteomes" id="UP000237073">
    <property type="component" value="Unassembled WGS sequence"/>
</dbReference>
<organism evidence="2 4">
    <name type="scientific">Superficieibacter electus</name>
    <dbReference type="NCBI Taxonomy" id="2022662"/>
    <lineage>
        <taxon>Bacteria</taxon>
        <taxon>Pseudomonadati</taxon>
        <taxon>Pseudomonadota</taxon>
        <taxon>Gammaproteobacteria</taxon>
        <taxon>Enterobacterales</taxon>
        <taxon>Enterobacteriaceae</taxon>
        <taxon>Superficieibacter</taxon>
    </lineage>
</organism>
<protein>
    <submittedName>
        <fullName evidence="2">Uncharacterized protein</fullName>
    </submittedName>
</protein>
<dbReference type="EMBL" id="PQGD01000005">
    <property type="protein sequence ID" value="POP49454.1"/>
    <property type="molecule type" value="Genomic_DNA"/>
</dbReference>
<dbReference type="EMBL" id="PQGE01000003">
    <property type="protein sequence ID" value="POP46716.1"/>
    <property type="molecule type" value="Genomic_DNA"/>
</dbReference>